<dbReference type="AlphaFoldDB" id="A0A0B6XXL2"/>
<feature type="non-terminal residue" evidence="3">
    <location>
        <position position="1"/>
    </location>
</feature>
<feature type="compositionally biased region" description="Polar residues" evidence="1">
    <location>
        <begin position="35"/>
        <end position="53"/>
    </location>
</feature>
<dbReference type="InterPro" id="IPR056459">
    <property type="entry name" value="TPR_DOP1"/>
</dbReference>
<feature type="non-terminal residue" evidence="3">
    <location>
        <position position="99"/>
    </location>
</feature>
<organism evidence="3">
    <name type="scientific">Arion vulgaris</name>
    <dbReference type="NCBI Taxonomy" id="1028688"/>
    <lineage>
        <taxon>Eukaryota</taxon>
        <taxon>Metazoa</taxon>
        <taxon>Spiralia</taxon>
        <taxon>Lophotrochozoa</taxon>
        <taxon>Mollusca</taxon>
        <taxon>Gastropoda</taxon>
        <taxon>Heterobranchia</taxon>
        <taxon>Euthyneura</taxon>
        <taxon>Panpulmonata</taxon>
        <taxon>Eupulmonata</taxon>
        <taxon>Stylommatophora</taxon>
        <taxon>Helicina</taxon>
        <taxon>Arionoidea</taxon>
        <taxon>Arionidae</taxon>
        <taxon>Arion</taxon>
    </lineage>
</organism>
<accession>A0A0B6XXL2</accession>
<reference evidence="3" key="1">
    <citation type="submission" date="2014-12" db="EMBL/GenBank/DDBJ databases">
        <title>Insight into the proteome of Arion vulgaris.</title>
        <authorList>
            <person name="Aradska J."/>
            <person name="Bulat T."/>
            <person name="Smidak R."/>
            <person name="Sarate P."/>
            <person name="Gangsoo J."/>
            <person name="Sialana F."/>
            <person name="Bilban M."/>
            <person name="Lubec G."/>
        </authorList>
    </citation>
    <scope>NUCLEOTIDE SEQUENCE</scope>
    <source>
        <tissue evidence="3">Skin</tissue>
    </source>
</reference>
<feature type="domain" description="DOP1-like TPR" evidence="2">
    <location>
        <begin position="72"/>
        <end position="98"/>
    </location>
</feature>
<evidence type="ECO:0000313" key="3">
    <source>
        <dbReference type="EMBL" id="CEK48598.1"/>
    </source>
</evidence>
<evidence type="ECO:0000259" key="2">
    <source>
        <dbReference type="Pfam" id="PF24601"/>
    </source>
</evidence>
<feature type="region of interest" description="Disordered" evidence="1">
    <location>
        <begin position="1"/>
        <end position="67"/>
    </location>
</feature>
<dbReference type="EMBL" id="HACG01001733">
    <property type="protein sequence ID" value="CEK48598.1"/>
    <property type="molecule type" value="Transcribed_RNA"/>
</dbReference>
<sequence>LDDLRKIDAESTSGSENGDIKNLSSASESLRYRLTANSNKNGSTDSLTMQDSELTTHRPINPRDLDPSTDIHELHMHMLLYSQQFDYRRTLYALSTLRA</sequence>
<dbReference type="Pfam" id="PF24601">
    <property type="entry name" value="TPR_DOP1"/>
    <property type="match status" value="1"/>
</dbReference>
<name>A0A0B6XXL2_9EUPU</name>
<evidence type="ECO:0000256" key="1">
    <source>
        <dbReference type="SAM" id="MobiDB-lite"/>
    </source>
</evidence>
<proteinExistence type="predicted"/>
<protein>
    <recommendedName>
        <fullName evidence="2">DOP1-like TPR domain-containing protein</fullName>
    </recommendedName>
</protein>
<feature type="compositionally biased region" description="Polar residues" evidence="1">
    <location>
        <begin position="10"/>
        <end position="28"/>
    </location>
</feature>
<gene>
    <name evidence="3" type="primary">ORF4582</name>
</gene>